<reference evidence="1 2" key="1">
    <citation type="submission" date="2020-02" db="EMBL/GenBank/DDBJ databases">
        <title>Draft genome sequence of Haematococcus lacustris strain NIES-144.</title>
        <authorList>
            <person name="Morimoto D."/>
            <person name="Nakagawa S."/>
            <person name="Yoshida T."/>
            <person name="Sawayama S."/>
        </authorList>
    </citation>
    <scope>NUCLEOTIDE SEQUENCE [LARGE SCALE GENOMIC DNA]</scope>
    <source>
        <strain evidence="1 2">NIES-144</strain>
    </source>
</reference>
<evidence type="ECO:0000313" key="1">
    <source>
        <dbReference type="EMBL" id="GFH14209.1"/>
    </source>
</evidence>
<evidence type="ECO:0000313" key="2">
    <source>
        <dbReference type="Proteomes" id="UP000485058"/>
    </source>
</evidence>
<dbReference type="EMBL" id="BLLF01000700">
    <property type="protein sequence ID" value="GFH14209.1"/>
    <property type="molecule type" value="Genomic_DNA"/>
</dbReference>
<sequence>MERWEAAGRAVREAGTGLAAVPDRLQRELRAQFDAIVTAVRSEAMRAAMTRSSEEGAALAQLSSQLAVGGQVMWGSAALNGALTGLEVAQGEGLRRMTLTLSSNLVDAEAALQVAPNAGEVAVARLEGEQWEALGKRLSRMEQLMEGIPRVLEARQQSVEEGLGVRLGQLQQEVQGVRQGLEGLLTSTQAMKWYLHAAFCMVQTGGGSGGTAGGGAGSCCCTMELSSCVWALLSS</sequence>
<accession>A0A699Z564</accession>
<name>A0A699Z564_HAELA</name>
<keyword evidence="2" id="KW-1185">Reference proteome</keyword>
<gene>
    <name evidence="1" type="ORF">HaLaN_10224</name>
</gene>
<organism evidence="1 2">
    <name type="scientific">Haematococcus lacustris</name>
    <name type="common">Green alga</name>
    <name type="synonym">Haematococcus pluvialis</name>
    <dbReference type="NCBI Taxonomy" id="44745"/>
    <lineage>
        <taxon>Eukaryota</taxon>
        <taxon>Viridiplantae</taxon>
        <taxon>Chlorophyta</taxon>
        <taxon>core chlorophytes</taxon>
        <taxon>Chlorophyceae</taxon>
        <taxon>CS clade</taxon>
        <taxon>Chlamydomonadales</taxon>
        <taxon>Haematococcaceae</taxon>
        <taxon>Haematococcus</taxon>
    </lineage>
</organism>
<proteinExistence type="predicted"/>
<protein>
    <submittedName>
        <fullName evidence="1">Uncharacterized protein</fullName>
    </submittedName>
</protein>
<dbReference type="AlphaFoldDB" id="A0A699Z564"/>
<comment type="caution">
    <text evidence="1">The sequence shown here is derived from an EMBL/GenBank/DDBJ whole genome shotgun (WGS) entry which is preliminary data.</text>
</comment>
<dbReference type="Proteomes" id="UP000485058">
    <property type="component" value="Unassembled WGS sequence"/>
</dbReference>